<gene>
    <name evidence="2" type="ORF">JWYL7_1072</name>
    <name evidence="3" type="ORF">SAMN05661008_01543</name>
</gene>
<evidence type="ECO:0000313" key="4">
    <source>
        <dbReference type="Proteomes" id="UP000092605"/>
    </source>
</evidence>
<dbReference type="Proteomes" id="UP000092605">
    <property type="component" value="Unassembled WGS sequence"/>
</dbReference>
<evidence type="ECO:0000256" key="1">
    <source>
        <dbReference type="SAM" id="Phobius"/>
    </source>
</evidence>
<dbReference type="EMBL" id="LSFY01000001">
    <property type="protein sequence ID" value="KXZ39997.1"/>
    <property type="molecule type" value="Genomic_DNA"/>
</dbReference>
<evidence type="ECO:0000313" key="2">
    <source>
        <dbReference type="EMBL" id="KXZ39997.1"/>
    </source>
</evidence>
<name>A0A150FQW3_CLOPD</name>
<proteinExistence type="predicted"/>
<dbReference type="Proteomes" id="UP000323392">
    <property type="component" value="Unassembled WGS sequence"/>
</dbReference>
<feature type="transmembrane region" description="Helical" evidence="1">
    <location>
        <begin position="63"/>
        <end position="82"/>
    </location>
</feature>
<keyword evidence="1" id="KW-0472">Membrane</keyword>
<evidence type="ECO:0000313" key="3">
    <source>
        <dbReference type="EMBL" id="SHL14139.1"/>
    </source>
</evidence>
<keyword evidence="1" id="KW-1133">Transmembrane helix</keyword>
<protein>
    <submittedName>
        <fullName evidence="2">Uncharacterized protein</fullName>
    </submittedName>
</protein>
<comment type="caution">
    <text evidence="2">The sequence shown here is derived from an EMBL/GenBank/DDBJ whole genome shotgun (WGS) entry which is preliminary data.</text>
</comment>
<organism evidence="2 4">
    <name type="scientific">Alkalithermobacter thermoalcaliphilus JW-YL-7 = DSM 7308</name>
    <dbReference type="NCBI Taxonomy" id="1121328"/>
    <lineage>
        <taxon>Bacteria</taxon>
        <taxon>Bacillati</taxon>
        <taxon>Bacillota</taxon>
        <taxon>Clostridia</taxon>
        <taxon>Peptostreptococcales</taxon>
        <taxon>Tepidibacteraceae</taxon>
        <taxon>Alkalithermobacter</taxon>
    </lineage>
</organism>
<keyword evidence="1" id="KW-0812">Transmembrane</keyword>
<feature type="transmembrane region" description="Helical" evidence="1">
    <location>
        <begin position="25"/>
        <end position="43"/>
    </location>
</feature>
<sequence length="247" mass="28369" precursor="true">MLKYMNILILRKVGVRMNLSKRNRYTLSILLIISAVILMFNTNNDPTPLINRIFKPTDFMGGTFYYGGILCIILIIVGLSGIQSKIFKKDASKIIALILILQLTIPLNNFSIKLIKSMSSDLNSIYYNRNEPNTLKIQVGDGGEFIRYTLELENCSNIPQQFYLKIIMPDYYEELIVEKELVAKELDLKSDKIFVLQGKEKKKIEAVFSGDINDNIIEKPGSASYITKDIEFVLINDKEEVRFISRY</sequence>
<feature type="transmembrane region" description="Helical" evidence="1">
    <location>
        <begin position="94"/>
        <end position="112"/>
    </location>
</feature>
<reference evidence="2 4" key="1">
    <citation type="submission" date="2016-02" db="EMBL/GenBank/DDBJ databases">
        <title>Draft genome sequence for Clostridium paradoxum JW-YL-7.</title>
        <authorList>
            <person name="Utturkar S.M."/>
            <person name="Lancaster A."/>
            <person name="Poole F.L."/>
            <person name="Adams M.W."/>
            <person name="Brown S.D."/>
        </authorList>
    </citation>
    <scope>NUCLEOTIDE SEQUENCE [LARGE SCALE GENOMIC DNA]</scope>
    <source>
        <strain evidence="2 4">JW-YL-7</strain>
    </source>
</reference>
<dbReference type="EMBL" id="FRBG01000012">
    <property type="protein sequence ID" value="SHL14139.1"/>
    <property type="molecule type" value="Genomic_DNA"/>
</dbReference>
<keyword evidence="5" id="KW-1185">Reference proteome</keyword>
<dbReference type="AlphaFoldDB" id="A0A150FQW3"/>
<evidence type="ECO:0000313" key="5">
    <source>
        <dbReference type="Proteomes" id="UP000323392"/>
    </source>
</evidence>
<accession>A0A150FQW3</accession>
<reference evidence="3 5" key="2">
    <citation type="submission" date="2016-11" db="EMBL/GenBank/DDBJ databases">
        <authorList>
            <person name="Varghese N."/>
            <person name="Submissions S."/>
        </authorList>
    </citation>
    <scope>NUCLEOTIDE SEQUENCE [LARGE SCALE GENOMIC DNA]</scope>
    <source>
        <strain evidence="3 5">DSM 7308</strain>
    </source>
</reference>
<dbReference type="PATRIC" id="fig|1121328.3.peg.1082"/>